<name>A0A8J2Z4U8_9GAMM</name>
<reference evidence="1" key="1">
    <citation type="journal article" date="2014" name="Int. J. Syst. Evol. Microbiol.">
        <title>Complete genome sequence of Corynebacterium casei LMG S-19264T (=DSM 44701T), isolated from a smear-ripened cheese.</title>
        <authorList>
            <consortium name="US DOE Joint Genome Institute (JGI-PGF)"/>
            <person name="Walter F."/>
            <person name="Albersmeier A."/>
            <person name="Kalinowski J."/>
            <person name="Ruckert C."/>
        </authorList>
    </citation>
    <scope>NUCLEOTIDE SEQUENCE</scope>
    <source>
        <strain evidence="1">CGMCC 1.15758</strain>
    </source>
</reference>
<dbReference type="OrthoDB" id="9844758at2"/>
<accession>A0A8J2Z4U8</accession>
<dbReference type="AlphaFoldDB" id="A0A8J2Z4U8"/>
<dbReference type="EMBL" id="BMJS01000015">
    <property type="protein sequence ID" value="GGF98514.1"/>
    <property type="molecule type" value="Genomic_DNA"/>
</dbReference>
<sequence length="767" mass="86623">MGLFSSLISGSSTLSNLSDSIQTSVQQGAQRAVTNAATKVVLESLSPDVSPSQNNSVNKLHQDLVQDVSRTGVSDKKYYWAGLKNGGLKKREVSQKQGMELIFELYQKADVLPNPQMYFDPSDTYKTAPLIGTLKIRLNSYMTRRNLEQILQRQSVFMYQNVGHESNFSACAIELMQIFSKYYSGHESDQIGKYPKQADKTNLFSQKDYLWLLNENIDFITKLSEWNLDHYAFSVFCKRVILWHKLVYEDTFVDGEAKHLLQGVVKQLFQNLFAVAYYQVQSLCTYYCTRSLVSKLDESLFMNEAALEGIYKFLSSPDIIRDEIKQSLPVIEANLRYIPTNIRGSRCKSKRTEAITANQNVRGIKIDENILSERSDSLAVKQLIEQLTWVLPHVAMQSGANYSDESQVGYKYAIARAHSIIQSLQTVAITNMAHRDVYYAIIKKCVIGESSELQTDWKKLVPDVNNADRLKLDHGKRINGGSRTGSVRKSFQEHAERNKLHDKAYELIFSYVRFGLYTALIRFYRDYAQEFGDSTISLIGKQCIDIIKRATAELQTATQLMTRISDGYESKDLRGIQRGAFKSELQSITDMSKKLIVELKTRNKEVMIQLGLYEQTGVTMSSIRAAILSNSAAGGEVHGLQTTLGITNEQNKALSAMSNLNLDNTMVLDHIKQGIVNYYELVSGKLTKGGLLKILSSSEMAADAKAAIGSIRTVLAHEEEVAINGMGYQDDINSQNFQQSFFKSERDSINQFKEKLDLLKQQQLARK</sequence>
<dbReference type="RefSeq" id="WP_117002714.1">
    <property type="nucleotide sequence ID" value="NZ_BMJS01000015.1"/>
</dbReference>
<gene>
    <name evidence="1" type="ORF">GCM10010995_14710</name>
</gene>
<dbReference type="Proteomes" id="UP000636949">
    <property type="component" value="Unassembled WGS sequence"/>
</dbReference>
<evidence type="ECO:0000313" key="2">
    <source>
        <dbReference type="Proteomes" id="UP000636949"/>
    </source>
</evidence>
<reference evidence="1" key="2">
    <citation type="submission" date="2020-09" db="EMBL/GenBank/DDBJ databases">
        <authorList>
            <person name="Sun Q."/>
            <person name="Zhou Y."/>
        </authorList>
    </citation>
    <scope>NUCLEOTIDE SEQUENCE</scope>
    <source>
        <strain evidence="1">CGMCC 1.15758</strain>
    </source>
</reference>
<organism evidence="1 2">
    <name type="scientific">Cysteiniphilum litorale</name>
    <dbReference type="NCBI Taxonomy" id="2056700"/>
    <lineage>
        <taxon>Bacteria</taxon>
        <taxon>Pseudomonadati</taxon>
        <taxon>Pseudomonadota</taxon>
        <taxon>Gammaproteobacteria</taxon>
        <taxon>Thiotrichales</taxon>
        <taxon>Fastidiosibacteraceae</taxon>
        <taxon>Cysteiniphilum</taxon>
    </lineage>
</organism>
<keyword evidence="2" id="KW-1185">Reference proteome</keyword>
<comment type="caution">
    <text evidence="1">The sequence shown here is derived from an EMBL/GenBank/DDBJ whole genome shotgun (WGS) entry which is preliminary data.</text>
</comment>
<evidence type="ECO:0000313" key="1">
    <source>
        <dbReference type="EMBL" id="GGF98514.1"/>
    </source>
</evidence>
<proteinExistence type="predicted"/>
<protein>
    <submittedName>
        <fullName evidence="1">Uncharacterized protein</fullName>
    </submittedName>
</protein>